<comment type="similarity">
    <text evidence="2 6">Belongs to the GMC oxidoreductase family.</text>
</comment>
<dbReference type="GO" id="GO:0050660">
    <property type="term" value="F:flavin adenine dinucleotide binding"/>
    <property type="evidence" value="ECO:0007669"/>
    <property type="project" value="InterPro"/>
</dbReference>
<feature type="domain" description="Glucose-methanol-choline oxidoreductase N-terminal" evidence="7">
    <location>
        <begin position="84"/>
        <end position="107"/>
    </location>
</feature>
<proteinExistence type="inferred from homology"/>
<evidence type="ECO:0000256" key="4">
    <source>
        <dbReference type="ARBA" id="ARBA00022827"/>
    </source>
</evidence>
<evidence type="ECO:0000256" key="3">
    <source>
        <dbReference type="ARBA" id="ARBA00022630"/>
    </source>
</evidence>
<dbReference type="InterPro" id="IPR007867">
    <property type="entry name" value="GMC_OxRtase_C"/>
</dbReference>
<dbReference type="PANTHER" id="PTHR11552:SF147">
    <property type="entry name" value="CHOLINE DEHYDROGENASE, MITOCHONDRIAL"/>
    <property type="match status" value="1"/>
</dbReference>
<dbReference type="Pfam" id="PF00732">
    <property type="entry name" value="GMC_oxred_N"/>
    <property type="match status" value="1"/>
</dbReference>
<dbReference type="PROSITE" id="PS00623">
    <property type="entry name" value="GMC_OXRED_1"/>
    <property type="match status" value="1"/>
</dbReference>
<dbReference type="Pfam" id="PF05199">
    <property type="entry name" value="GMC_oxred_C"/>
    <property type="match status" value="1"/>
</dbReference>
<evidence type="ECO:0000256" key="6">
    <source>
        <dbReference type="RuleBase" id="RU003968"/>
    </source>
</evidence>
<evidence type="ECO:0000256" key="5">
    <source>
        <dbReference type="PIRSR" id="PIRSR000137-2"/>
    </source>
</evidence>
<keyword evidence="3 6" id="KW-0285">Flavoprotein</keyword>
<name>A0A1A9F204_9GAMM</name>
<dbReference type="Gene3D" id="3.30.560.10">
    <property type="entry name" value="Glucose Oxidase, domain 3"/>
    <property type="match status" value="1"/>
</dbReference>
<keyword evidence="4 5" id="KW-0274">FAD</keyword>
<feature type="binding site" evidence="5">
    <location>
        <position position="86"/>
    </location>
    <ligand>
        <name>FAD</name>
        <dbReference type="ChEBI" id="CHEBI:57692"/>
    </ligand>
</feature>
<organism evidence="8 9">
    <name type="scientific">Marinobacterium aestuarii</name>
    <dbReference type="NCBI Taxonomy" id="1821621"/>
    <lineage>
        <taxon>Bacteria</taxon>
        <taxon>Pseudomonadati</taxon>
        <taxon>Pseudomonadota</taxon>
        <taxon>Gammaproteobacteria</taxon>
        <taxon>Oceanospirillales</taxon>
        <taxon>Oceanospirillaceae</taxon>
        <taxon>Marinobacterium</taxon>
    </lineage>
</organism>
<sequence>MSLDSAYDYIVIGAGSAGCVMASRLSENPEHSVLLIEAGGRDTNPWIHVPIGYFKTMHNPKTDWCYMTEPDPGLNGRQLQWPRGKVLGGSSSLNGLLYIRGQKEDYDDWAAQGNEGWSYKEVLPYFIKSEDQERGADAYHGVGGPLSVSNIRVKREICDKFIDAAQQVGIPRNDDCNGETQEGVGYFQLTIKRTGTRCSTAVGFLRPALKRPNLHAVTRALVHRIEFEGNRVVGVTVTIKGQMHSIRCRREVVLSAGAINSPQTLMLSGVGDKGELARHKIPLVKHLPGVGRNLQDHLQIRTIYKVNKPITLNDEVNNPLRKVMMGLEYAMFRTGPLTMAASQVYIFTKTPLSPQRPDIQYHLQPLSADKPADGTHRFSAFTASVCQLRPTSTGHIALKSTNPADYPAIHPNYLATEEDQRTAIESIKITRQIINAPALAPLIKEEHEPGMQHQTDAELLEYARNRATTIYHPTGTCKMGHDDMAVVDARLRVHGIEGLRVVDASIMPTIVSGNTNAPTIMIAEKAADMMKADAMAAVTLSASMG</sequence>
<dbReference type="PIRSF" id="PIRSF000137">
    <property type="entry name" value="Alcohol_oxidase"/>
    <property type="match status" value="1"/>
</dbReference>
<gene>
    <name evidence="8" type="ORF">A8C75_17105</name>
</gene>
<dbReference type="SUPFAM" id="SSF54373">
    <property type="entry name" value="FAD-linked reductases, C-terminal domain"/>
    <property type="match status" value="1"/>
</dbReference>
<evidence type="ECO:0000313" key="9">
    <source>
        <dbReference type="Proteomes" id="UP000078070"/>
    </source>
</evidence>
<reference evidence="9" key="1">
    <citation type="submission" date="2016-05" db="EMBL/GenBank/DDBJ databases">
        <authorList>
            <person name="Baek K."/>
            <person name="Yang S.-J."/>
        </authorList>
    </citation>
    <scope>NUCLEOTIDE SEQUENCE [LARGE SCALE GENOMIC DNA]</scope>
    <source>
        <strain evidence="9">ST58-10</strain>
    </source>
</reference>
<dbReference type="PANTHER" id="PTHR11552">
    <property type="entry name" value="GLUCOSE-METHANOL-CHOLINE GMC OXIDOREDUCTASE"/>
    <property type="match status" value="1"/>
</dbReference>
<protein>
    <submittedName>
        <fullName evidence="8">Choline dehydrogenase</fullName>
    </submittedName>
</protein>
<dbReference type="EMBL" id="CP015839">
    <property type="protein sequence ID" value="ANG64020.1"/>
    <property type="molecule type" value="Genomic_DNA"/>
</dbReference>
<keyword evidence="9" id="KW-1185">Reference proteome</keyword>
<dbReference type="SUPFAM" id="SSF51905">
    <property type="entry name" value="FAD/NAD(P)-binding domain"/>
    <property type="match status" value="1"/>
</dbReference>
<dbReference type="NCBIfam" id="NF002550">
    <property type="entry name" value="PRK02106.1"/>
    <property type="match status" value="1"/>
</dbReference>
<dbReference type="InterPro" id="IPR012132">
    <property type="entry name" value="GMC_OxRdtase"/>
</dbReference>
<dbReference type="STRING" id="1821621.A8C75_17105"/>
<dbReference type="AlphaFoldDB" id="A0A1A9F204"/>
<feature type="binding site" evidence="5">
    <location>
        <position position="222"/>
    </location>
    <ligand>
        <name>FAD</name>
        <dbReference type="ChEBI" id="CHEBI:57692"/>
    </ligand>
</feature>
<evidence type="ECO:0000256" key="2">
    <source>
        <dbReference type="ARBA" id="ARBA00010790"/>
    </source>
</evidence>
<dbReference type="KEGG" id="mars:A8C75_17105"/>
<accession>A0A1A9F204</accession>
<dbReference type="InterPro" id="IPR000172">
    <property type="entry name" value="GMC_OxRdtase_N"/>
</dbReference>
<evidence type="ECO:0000256" key="1">
    <source>
        <dbReference type="ARBA" id="ARBA00001974"/>
    </source>
</evidence>
<dbReference type="RefSeq" id="WP_067385224.1">
    <property type="nucleotide sequence ID" value="NZ_CP015839.1"/>
</dbReference>
<reference evidence="8 9" key="2">
    <citation type="journal article" date="2018" name="Int. J. Syst. Evol. Microbiol.">
        <title>Marinobacterium aestuarii sp. nov., a benzene-degrading marine bacterium isolated from estuary sediment.</title>
        <authorList>
            <person name="Bae S.S."/>
            <person name="Jung J."/>
            <person name="Chung D."/>
            <person name="Baek K."/>
        </authorList>
    </citation>
    <scope>NUCLEOTIDE SEQUENCE [LARGE SCALE GENOMIC DNA]</scope>
    <source>
        <strain evidence="8 9">ST58-10</strain>
    </source>
</reference>
<evidence type="ECO:0000313" key="8">
    <source>
        <dbReference type="EMBL" id="ANG64020.1"/>
    </source>
</evidence>
<evidence type="ECO:0000259" key="7">
    <source>
        <dbReference type="PROSITE" id="PS00623"/>
    </source>
</evidence>
<dbReference type="GO" id="GO:0016614">
    <property type="term" value="F:oxidoreductase activity, acting on CH-OH group of donors"/>
    <property type="evidence" value="ECO:0007669"/>
    <property type="project" value="InterPro"/>
</dbReference>
<dbReference type="OrthoDB" id="9785276at2"/>
<dbReference type="InterPro" id="IPR036188">
    <property type="entry name" value="FAD/NAD-bd_sf"/>
</dbReference>
<dbReference type="Proteomes" id="UP000078070">
    <property type="component" value="Chromosome"/>
</dbReference>
<comment type="cofactor">
    <cofactor evidence="1 5">
        <name>FAD</name>
        <dbReference type="ChEBI" id="CHEBI:57692"/>
    </cofactor>
</comment>
<dbReference type="Gene3D" id="3.50.50.60">
    <property type="entry name" value="FAD/NAD(P)-binding domain"/>
    <property type="match status" value="1"/>
</dbReference>